<dbReference type="CDD" id="cd00641">
    <property type="entry name" value="GTP_cyclohydro2"/>
    <property type="match status" value="1"/>
</dbReference>
<evidence type="ECO:0000256" key="3">
    <source>
        <dbReference type="ARBA" id="ARBA00004853"/>
    </source>
</evidence>
<protein>
    <recommendedName>
        <fullName evidence="14">GTP cyclohydrolase-2</fullName>
        <ecNumber evidence="14">3.5.4.25</ecNumber>
    </recommendedName>
    <alternativeName>
        <fullName evidence="14">GTP cyclohydrolase II</fullName>
    </alternativeName>
</protein>
<comment type="function">
    <text evidence="12 14">Catalyzes the conversion of GTP to 2,5-diamino-6-ribosylamino-4(3H)-pyrimidinone 5'-phosphate (DARP), formate and pyrophosphate.</text>
</comment>
<feature type="binding site" evidence="14">
    <location>
        <position position="268"/>
    </location>
    <ligand>
        <name>GTP</name>
        <dbReference type="ChEBI" id="CHEBI:37565"/>
    </ligand>
</feature>
<dbReference type="Gene3D" id="3.40.50.10990">
    <property type="entry name" value="GTP cyclohydrolase II"/>
    <property type="match status" value="1"/>
</dbReference>
<feature type="binding site" evidence="14">
    <location>
        <begin position="247"/>
        <end position="251"/>
    </location>
    <ligand>
        <name>GTP</name>
        <dbReference type="ChEBI" id="CHEBI:37565"/>
    </ligand>
</feature>
<comment type="similarity">
    <text evidence="14">Belongs to the GTP cyclohydrolase II family.</text>
</comment>
<comment type="function">
    <text evidence="2">Catalyzes the conversion of D-ribulose 5-phosphate to formate and 3,4-dihydroxy-2-butanone 4-phosphate.</text>
</comment>
<dbReference type="NCBIfam" id="TIGR00505">
    <property type="entry name" value="ribA"/>
    <property type="match status" value="1"/>
</dbReference>
<dbReference type="SUPFAM" id="SSF142695">
    <property type="entry name" value="RibA-like"/>
    <property type="match status" value="1"/>
</dbReference>
<evidence type="ECO:0000256" key="9">
    <source>
        <dbReference type="ARBA" id="ARBA00022801"/>
    </source>
</evidence>
<evidence type="ECO:0000256" key="10">
    <source>
        <dbReference type="ARBA" id="ARBA00022833"/>
    </source>
</evidence>
<comment type="cofactor">
    <cofactor evidence="14">
        <name>Zn(2+)</name>
        <dbReference type="ChEBI" id="CHEBI:29105"/>
    </cofactor>
    <text evidence="14">Binds 1 zinc ion per subunit.</text>
</comment>
<dbReference type="PANTHER" id="PTHR21327">
    <property type="entry name" value="GTP CYCLOHYDROLASE II-RELATED"/>
    <property type="match status" value="1"/>
</dbReference>
<evidence type="ECO:0000256" key="8">
    <source>
        <dbReference type="ARBA" id="ARBA00022741"/>
    </source>
</evidence>
<dbReference type="Pfam" id="PF00926">
    <property type="entry name" value="DHBP_synthase"/>
    <property type="match status" value="1"/>
</dbReference>
<feature type="binding site" evidence="14">
    <location>
        <position position="265"/>
    </location>
    <ligand>
        <name>Zn(2+)</name>
        <dbReference type="ChEBI" id="CHEBI:29105"/>
        <note>catalytic</note>
    </ligand>
</feature>
<feature type="binding site" evidence="14">
    <location>
        <position position="348"/>
    </location>
    <ligand>
        <name>GTP</name>
        <dbReference type="ChEBI" id="CHEBI:37565"/>
    </ligand>
</feature>
<organism evidence="16 17">
    <name type="scientific">Flaviflexus salsibiostraticola</name>
    <dbReference type="NCBI Taxonomy" id="1282737"/>
    <lineage>
        <taxon>Bacteria</taxon>
        <taxon>Bacillati</taxon>
        <taxon>Actinomycetota</taxon>
        <taxon>Actinomycetes</taxon>
        <taxon>Actinomycetales</taxon>
        <taxon>Actinomycetaceae</taxon>
        <taxon>Flaviflexus</taxon>
    </lineage>
</organism>
<dbReference type="PIRSF" id="PIRSF001259">
    <property type="entry name" value="RibA"/>
    <property type="match status" value="1"/>
</dbReference>
<dbReference type="AlphaFoldDB" id="A0A3Q8WUF6"/>
<feature type="active site" description="Proton acceptor" evidence="14">
    <location>
        <position position="325"/>
    </location>
</feature>
<dbReference type="SUPFAM" id="SSF55821">
    <property type="entry name" value="YrdC/RibB"/>
    <property type="match status" value="1"/>
</dbReference>
<dbReference type="Gene3D" id="3.90.870.10">
    <property type="entry name" value="DHBP synthase"/>
    <property type="match status" value="1"/>
</dbReference>
<dbReference type="NCBIfam" id="NF001591">
    <property type="entry name" value="PRK00393.1"/>
    <property type="match status" value="1"/>
</dbReference>
<dbReference type="GO" id="GO:0008270">
    <property type="term" value="F:zinc ion binding"/>
    <property type="evidence" value="ECO:0007669"/>
    <property type="project" value="UniProtKB-UniRule"/>
</dbReference>
<feature type="binding site" evidence="14">
    <location>
        <position position="353"/>
    </location>
    <ligand>
        <name>GTP</name>
        <dbReference type="ChEBI" id="CHEBI:37565"/>
    </ligand>
</feature>
<dbReference type="OrthoDB" id="9793111at2"/>
<keyword evidence="6 14" id="KW-0686">Riboflavin biosynthesis</keyword>
<dbReference type="EC" id="3.5.4.25" evidence="14"/>
<comment type="pathway">
    <text evidence="3 14">Cofactor biosynthesis; riboflavin biosynthesis; 5-amino-6-(D-ribitylamino)uracil from GTP: step 1/4.</text>
</comment>
<evidence type="ECO:0000313" key="16">
    <source>
        <dbReference type="EMBL" id="AZN30371.1"/>
    </source>
</evidence>
<sequence length="406" mass="43490">MSAATVLRLDTVDHAIRSIAVGHAVVVTGGENEGGDLVFAVSQAKPELIAFALRHSRGQVDLPMPEETLDQLTAELLSRDNPASTDPARSRGASVEATDRASAAIRALAYEVKRVSADTGRLRPMRTLTGGVLARRRSAEASVDLARLAGAAPVGAVVRLVNSDGTRKDGPQLRDFADEHDLLVVSIDSLLAHRHLREELVRKTGGTRLPTIYGDFTAHGYRTSVEGVEHVALVLGDLRGDDPVLTRIHSECLTGDAFGSRRCDCGPQLQQALERIHTRGRGVVVYLRGHEGRGIGLAAKLRAYQLQDAGLDTVDANLEQGLAADDRHYGDAAQILRDLGVERVDLLTNNPDKSSALEQFGIGVAHQVPSAVSPNPHNLAYLITKRDRMGHTLPGLDELCTTAGGR</sequence>
<accession>A0A3Q8WUF6</accession>
<keyword evidence="9 14" id="KW-0378">Hydrolase</keyword>
<evidence type="ECO:0000313" key="17">
    <source>
        <dbReference type="Proteomes" id="UP000270021"/>
    </source>
</evidence>
<feature type="binding site" evidence="14">
    <location>
        <begin position="291"/>
        <end position="293"/>
    </location>
    <ligand>
        <name>GTP</name>
        <dbReference type="ChEBI" id="CHEBI:37565"/>
    </ligand>
</feature>
<reference evidence="16 17" key="1">
    <citation type="submission" date="2018-12" db="EMBL/GenBank/DDBJ databases">
        <title>Complete genome sequence of Flaviflexus salsibiostraticola KCTC 33148.</title>
        <authorList>
            <person name="Bae J.-W."/>
        </authorList>
    </citation>
    <scope>NUCLEOTIDE SEQUENCE [LARGE SCALE GENOMIC DNA]</scope>
    <source>
        <strain evidence="16 17">KCTC 33148</strain>
    </source>
</reference>
<dbReference type="InterPro" id="IPR032677">
    <property type="entry name" value="GTP_cyclohydro_II"/>
</dbReference>
<comment type="catalytic activity">
    <reaction evidence="1">
        <text>D-ribulose 5-phosphate = (2S)-2-hydroxy-3-oxobutyl phosphate + formate + H(+)</text>
        <dbReference type="Rhea" id="RHEA:18457"/>
        <dbReference type="ChEBI" id="CHEBI:15378"/>
        <dbReference type="ChEBI" id="CHEBI:15740"/>
        <dbReference type="ChEBI" id="CHEBI:58121"/>
        <dbReference type="ChEBI" id="CHEBI:58830"/>
        <dbReference type="EC" id="4.1.99.12"/>
    </reaction>
</comment>
<dbReference type="InterPro" id="IPR000926">
    <property type="entry name" value="RibA"/>
</dbReference>
<dbReference type="Proteomes" id="UP000270021">
    <property type="component" value="Chromosome"/>
</dbReference>
<dbReference type="HAMAP" id="MF_00179">
    <property type="entry name" value="RibA"/>
    <property type="match status" value="1"/>
</dbReference>
<dbReference type="RefSeq" id="WP_126041054.1">
    <property type="nucleotide sequence ID" value="NZ_CP034438.1"/>
</dbReference>
<dbReference type="InterPro" id="IPR000422">
    <property type="entry name" value="DHBP_synthase_RibB"/>
</dbReference>
<evidence type="ECO:0000259" key="15">
    <source>
        <dbReference type="Pfam" id="PF00925"/>
    </source>
</evidence>
<feature type="binding site" evidence="14">
    <location>
        <position position="313"/>
    </location>
    <ligand>
        <name>GTP</name>
        <dbReference type="ChEBI" id="CHEBI:37565"/>
    </ligand>
</feature>
<comment type="catalytic activity">
    <reaction evidence="13 14">
        <text>GTP + 4 H2O = 2,5-diamino-6-hydroxy-4-(5-phosphoribosylamino)-pyrimidine + formate + 2 phosphate + 3 H(+)</text>
        <dbReference type="Rhea" id="RHEA:23704"/>
        <dbReference type="ChEBI" id="CHEBI:15377"/>
        <dbReference type="ChEBI" id="CHEBI:15378"/>
        <dbReference type="ChEBI" id="CHEBI:15740"/>
        <dbReference type="ChEBI" id="CHEBI:37565"/>
        <dbReference type="ChEBI" id="CHEBI:43474"/>
        <dbReference type="ChEBI" id="CHEBI:58614"/>
        <dbReference type="EC" id="3.5.4.25"/>
    </reaction>
</comment>
<keyword evidence="11 14" id="KW-0342">GTP-binding</keyword>
<dbReference type="GO" id="GO:0005829">
    <property type="term" value="C:cytosol"/>
    <property type="evidence" value="ECO:0007669"/>
    <property type="project" value="TreeGrafter"/>
</dbReference>
<dbReference type="EMBL" id="CP034438">
    <property type="protein sequence ID" value="AZN30371.1"/>
    <property type="molecule type" value="Genomic_DNA"/>
</dbReference>
<feature type="binding site" evidence="14">
    <location>
        <position position="263"/>
    </location>
    <ligand>
        <name>Zn(2+)</name>
        <dbReference type="ChEBI" id="CHEBI:29105"/>
        <note>catalytic</note>
    </ligand>
</feature>
<proteinExistence type="inferred from homology"/>
<evidence type="ECO:0000256" key="13">
    <source>
        <dbReference type="ARBA" id="ARBA00049295"/>
    </source>
</evidence>
<dbReference type="GO" id="GO:0008686">
    <property type="term" value="F:3,4-dihydroxy-2-butanone-4-phosphate synthase activity"/>
    <property type="evidence" value="ECO:0007669"/>
    <property type="project" value="UniProtKB-EC"/>
</dbReference>
<keyword evidence="7 14" id="KW-0479">Metal-binding</keyword>
<dbReference type="GO" id="GO:0003935">
    <property type="term" value="F:GTP cyclohydrolase II activity"/>
    <property type="evidence" value="ECO:0007669"/>
    <property type="project" value="UniProtKB-UniRule"/>
</dbReference>
<dbReference type="InterPro" id="IPR017945">
    <property type="entry name" value="DHBP_synth_RibB-like_a/b_dom"/>
</dbReference>
<evidence type="ECO:0000256" key="7">
    <source>
        <dbReference type="ARBA" id="ARBA00022723"/>
    </source>
</evidence>
<evidence type="ECO:0000256" key="12">
    <source>
        <dbReference type="ARBA" id="ARBA00043932"/>
    </source>
</evidence>
<name>A0A3Q8WUF6_9ACTO</name>
<evidence type="ECO:0000256" key="2">
    <source>
        <dbReference type="ARBA" id="ARBA00002284"/>
    </source>
</evidence>
<evidence type="ECO:0000256" key="14">
    <source>
        <dbReference type="HAMAP-Rule" id="MF_00179"/>
    </source>
</evidence>
<dbReference type="GO" id="GO:0005525">
    <property type="term" value="F:GTP binding"/>
    <property type="evidence" value="ECO:0007669"/>
    <property type="project" value="UniProtKB-KW"/>
</dbReference>
<dbReference type="GO" id="GO:0009231">
    <property type="term" value="P:riboflavin biosynthetic process"/>
    <property type="evidence" value="ECO:0007669"/>
    <property type="project" value="UniProtKB-UniRule"/>
</dbReference>
<keyword evidence="17" id="KW-1185">Reference proteome</keyword>
<evidence type="ECO:0000256" key="11">
    <source>
        <dbReference type="ARBA" id="ARBA00023134"/>
    </source>
</evidence>
<feature type="active site" description="Nucleophile" evidence="14">
    <location>
        <position position="327"/>
    </location>
</feature>
<comment type="similarity">
    <text evidence="5">In the N-terminal section; belongs to the DHBP synthase family.</text>
</comment>
<evidence type="ECO:0000256" key="5">
    <source>
        <dbReference type="ARBA" id="ARBA00005520"/>
    </source>
</evidence>
<dbReference type="KEGG" id="fsl:EJO69_08675"/>
<keyword evidence="10 14" id="KW-0862">Zinc</keyword>
<feature type="domain" description="GTP cyclohydrolase II" evidence="15">
    <location>
        <begin position="207"/>
        <end position="369"/>
    </location>
</feature>
<evidence type="ECO:0000256" key="4">
    <source>
        <dbReference type="ARBA" id="ARBA00004904"/>
    </source>
</evidence>
<comment type="pathway">
    <text evidence="4">Cofactor biosynthesis; riboflavin biosynthesis; 2-hydroxy-3-oxobutyl phosphate from D-ribulose 5-phosphate: step 1/1.</text>
</comment>
<dbReference type="UniPathway" id="UPA00275">
    <property type="reaction ID" value="UER00399"/>
</dbReference>
<keyword evidence="8 14" id="KW-0547">Nucleotide-binding</keyword>
<evidence type="ECO:0000256" key="6">
    <source>
        <dbReference type="ARBA" id="ARBA00022619"/>
    </source>
</evidence>
<gene>
    <name evidence="14 16" type="primary">ribA</name>
    <name evidence="16" type="ORF">EJO69_08675</name>
</gene>
<feature type="binding site" evidence="14">
    <location>
        <position position="252"/>
    </location>
    <ligand>
        <name>Zn(2+)</name>
        <dbReference type="ChEBI" id="CHEBI:29105"/>
        <note>catalytic</note>
    </ligand>
</feature>
<dbReference type="FunFam" id="3.40.50.10990:FF:000001">
    <property type="entry name" value="Riboflavin biosynthesis protein RibBA"/>
    <property type="match status" value="1"/>
</dbReference>
<dbReference type="Pfam" id="PF00925">
    <property type="entry name" value="GTP_cyclohydro2"/>
    <property type="match status" value="1"/>
</dbReference>
<evidence type="ECO:0000256" key="1">
    <source>
        <dbReference type="ARBA" id="ARBA00000141"/>
    </source>
</evidence>
<dbReference type="PANTHER" id="PTHR21327:SF18">
    <property type="entry name" value="3,4-DIHYDROXY-2-BUTANONE 4-PHOSPHATE SYNTHASE"/>
    <property type="match status" value="1"/>
</dbReference>
<dbReference type="InterPro" id="IPR036144">
    <property type="entry name" value="RibA-like_sf"/>
</dbReference>